<evidence type="ECO:0000313" key="2">
    <source>
        <dbReference type="Proteomes" id="UP000076503"/>
    </source>
</evidence>
<dbReference type="AlphaFoldDB" id="A0A167E6U5"/>
<name>A0A167E6U5_9GAMM</name>
<dbReference type="OrthoDB" id="285538at2"/>
<dbReference type="EMBL" id="AUXZ01000077">
    <property type="protein sequence ID" value="KZN50134.1"/>
    <property type="molecule type" value="Genomic_DNA"/>
</dbReference>
<sequence>MNDHSSFYFQSYEQWRHAITVRCNITLTSEYARTRIAALNDASDTHTKEFAAKYGEAYLNQVIDWFSRAEQEA</sequence>
<dbReference type="PATRIC" id="fig|1365251.3.peg.2791"/>
<comment type="caution">
    <text evidence="1">The sequence shown here is derived from an EMBL/GenBank/DDBJ whole genome shotgun (WGS) entry which is preliminary data.</text>
</comment>
<evidence type="ECO:0008006" key="3">
    <source>
        <dbReference type="Google" id="ProtNLM"/>
    </source>
</evidence>
<dbReference type="Proteomes" id="UP000076503">
    <property type="component" value="Unassembled WGS sequence"/>
</dbReference>
<reference evidence="1 2" key="1">
    <citation type="submission" date="2013-07" db="EMBL/GenBank/DDBJ databases">
        <title>Comparative Genomic and Metabolomic Analysis of Twelve Strains of Pseudoalteromonas luteoviolacea.</title>
        <authorList>
            <person name="Vynne N.G."/>
            <person name="Mansson M."/>
            <person name="Gram L."/>
        </authorList>
    </citation>
    <scope>NUCLEOTIDE SEQUENCE [LARGE SCALE GENOMIC DNA]</scope>
    <source>
        <strain evidence="1 2">H33</strain>
    </source>
</reference>
<evidence type="ECO:0000313" key="1">
    <source>
        <dbReference type="EMBL" id="KZN50134.1"/>
    </source>
</evidence>
<dbReference type="RefSeq" id="WP_063362199.1">
    <property type="nucleotide sequence ID" value="NZ_AUXZ01000077.1"/>
</dbReference>
<gene>
    <name evidence="1" type="ORF">N476_17455</name>
</gene>
<accession>A0A167E6U5</accession>
<organism evidence="1 2">
    <name type="scientific">Pseudoalteromonas luteoviolacea H33</name>
    <dbReference type="NCBI Taxonomy" id="1365251"/>
    <lineage>
        <taxon>Bacteria</taxon>
        <taxon>Pseudomonadati</taxon>
        <taxon>Pseudomonadota</taxon>
        <taxon>Gammaproteobacteria</taxon>
        <taxon>Alteromonadales</taxon>
        <taxon>Pseudoalteromonadaceae</taxon>
        <taxon>Pseudoalteromonas</taxon>
    </lineage>
</organism>
<protein>
    <recommendedName>
        <fullName evidence="3">TipAS antibiotic-recognition domain-containing protein</fullName>
    </recommendedName>
</protein>
<proteinExistence type="predicted"/>